<feature type="compositionally biased region" description="Basic residues" evidence="1">
    <location>
        <begin position="131"/>
        <end position="142"/>
    </location>
</feature>
<feature type="compositionally biased region" description="Basic and acidic residues" evidence="1">
    <location>
        <begin position="117"/>
        <end position="130"/>
    </location>
</feature>
<keyword evidence="3" id="KW-1185">Reference proteome</keyword>
<protein>
    <submittedName>
        <fullName evidence="2">(raccoon dog) hypothetical protein</fullName>
    </submittedName>
</protein>
<evidence type="ECO:0000313" key="2">
    <source>
        <dbReference type="EMBL" id="CAD7673096.1"/>
    </source>
</evidence>
<feature type="region of interest" description="Disordered" evidence="1">
    <location>
        <begin position="1"/>
        <end position="162"/>
    </location>
</feature>
<proteinExistence type="predicted"/>
<name>A0A811Y7Y2_NYCPR</name>
<accession>A0A811Y7Y2</accession>
<dbReference type="EMBL" id="CAJHUB010000670">
    <property type="protein sequence ID" value="CAD7673096.1"/>
    <property type="molecule type" value="Genomic_DNA"/>
</dbReference>
<comment type="caution">
    <text evidence="2">The sequence shown here is derived from an EMBL/GenBank/DDBJ whole genome shotgun (WGS) entry which is preliminary data.</text>
</comment>
<organism evidence="2 3">
    <name type="scientific">Nyctereutes procyonoides</name>
    <name type="common">Raccoon dog</name>
    <name type="synonym">Canis procyonoides</name>
    <dbReference type="NCBI Taxonomy" id="34880"/>
    <lineage>
        <taxon>Eukaryota</taxon>
        <taxon>Metazoa</taxon>
        <taxon>Chordata</taxon>
        <taxon>Craniata</taxon>
        <taxon>Vertebrata</taxon>
        <taxon>Euteleostomi</taxon>
        <taxon>Mammalia</taxon>
        <taxon>Eutheria</taxon>
        <taxon>Laurasiatheria</taxon>
        <taxon>Carnivora</taxon>
        <taxon>Caniformia</taxon>
        <taxon>Canidae</taxon>
        <taxon>Nyctereutes</taxon>
    </lineage>
</organism>
<feature type="compositionally biased region" description="Basic and acidic residues" evidence="1">
    <location>
        <begin position="1"/>
        <end position="26"/>
    </location>
</feature>
<evidence type="ECO:0000256" key="1">
    <source>
        <dbReference type="SAM" id="MobiDB-lite"/>
    </source>
</evidence>
<dbReference type="AlphaFoldDB" id="A0A811Y7Y2"/>
<sequence length="176" mass="18965">MSTPKCERPEEARGELRKWESLERRPPPGLRRSRGDPGPRNRAPGASGDVEERATRERGPGHRRAGGCTGRGGSAERSWVERRQVGRGDGAPRRPGRESQGPPGTWAGSGLSGNGGREGRCDGSKKEYTSGRHRTRRARRGAGKGEAAHGGKKTQGKNAGELPKLQCFDILLAELI</sequence>
<dbReference type="Proteomes" id="UP000645828">
    <property type="component" value="Unassembled WGS sequence"/>
</dbReference>
<feature type="compositionally biased region" description="Basic and acidic residues" evidence="1">
    <location>
        <begin position="78"/>
        <end position="97"/>
    </location>
</feature>
<feature type="compositionally biased region" description="Basic and acidic residues" evidence="1">
    <location>
        <begin position="50"/>
        <end position="60"/>
    </location>
</feature>
<gene>
    <name evidence="2" type="ORF">NYPRO_LOCUS5890</name>
</gene>
<reference evidence="2" key="1">
    <citation type="submission" date="2020-12" db="EMBL/GenBank/DDBJ databases">
        <authorList>
            <consortium name="Molecular Ecology Group"/>
        </authorList>
    </citation>
    <scope>NUCLEOTIDE SEQUENCE</scope>
    <source>
        <strain evidence="2">TBG_1078</strain>
    </source>
</reference>
<evidence type="ECO:0000313" key="3">
    <source>
        <dbReference type="Proteomes" id="UP000645828"/>
    </source>
</evidence>